<dbReference type="KEGG" id="ttu:TERTU_3098"/>
<evidence type="ECO:0000313" key="1">
    <source>
        <dbReference type="EMBL" id="ACR11448.1"/>
    </source>
</evidence>
<sequence length="59" mass="6540">MLLRLIGLTMVIGFVSACSPEVGSAKWCNGIEKDDFMELSSDDKKVFQKECVLNGKKTK</sequence>
<dbReference type="GeneID" id="58410503"/>
<protein>
    <submittedName>
        <fullName evidence="1">Lipoprotein</fullName>
    </submittedName>
</protein>
<dbReference type="AlphaFoldDB" id="C5BP78"/>
<evidence type="ECO:0000313" key="2">
    <source>
        <dbReference type="Proteomes" id="UP000009080"/>
    </source>
</evidence>
<proteinExistence type="predicted"/>
<dbReference type="OrthoDB" id="5609437at2"/>
<dbReference type="EMBL" id="CP001614">
    <property type="protein sequence ID" value="ACR11448.1"/>
    <property type="molecule type" value="Genomic_DNA"/>
</dbReference>
<dbReference type="eggNOG" id="ENOG5031GMY">
    <property type="taxonomic scope" value="Bacteria"/>
</dbReference>
<gene>
    <name evidence="1" type="ordered locus">TERTU_3098</name>
</gene>
<accession>C5BP78</accession>
<dbReference type="RefSeq" id="WP_015817560.1">
    <property type="nucleotide sequence ID" value="NC_012997.1"/>
</dbReference>
<dbReference type="HOGENOM" id="CLU_204001_0_0_6"/>
<name>C5BP78_TERTT</name>
<organism evidence="1 2">
    <name type="scientific">Teredinibacter turnerae (strain ATCC 39867 / T7901)</name>
    <dbReference type="NCBI Taxonomy" id="377629"/>
    <lineage>
        <taxon>Bacteria</taxon>
        <taxon>Pseudomonadati</taxon>
        <taxon>Pseudomonadota</taxon>
        <taxon>Gammaproteobacteria</taxon>
        <taxon>Cellvibrionales</taxon>
        <taxon>Cellvibrionaceae</taxon>
        <taxon>Teredinibacter</taxon>
    </lineage>
</organism>
<keyword evidence="2" id="KW-1185">Reference proteome</keyword>
<dbReference type="PROSITE" id="PS51257">
    <property type="entry name" value="PROKAR_LIPOPROTEIN"/>
    <property type="match status" value="1"/>
</dbReference>
<reference evidence="1 2" key="1">
    <citation type="journal article" date="2009" name="PLoS ONE">
        <title>The complete genome of Teredinibacter turnerae T7901: an intracellular endosymbiont of marine wood-boring bivalves (shipworms).</title>
        <authorList>
            <person name="Yang J.C."/>
            <person name="Madupu R."/>
            <person name="Durkin A.S."/>
            <person name="Ekborg N.A."/>
            <person name="Pedamallu C.S."/>
            <person name="Hostetler J.B."/>
            <person name="Radune D."/>
            <person name="Toms B.S."/>
            <person name="Henrissat B."/>
            <person name="Coutinho P.M."/>
            <person name="Schwarz S."/>
            <person name="Field L."/>
            <person name="Trindade-Silva A.E."/>
            <person name="Soares C.A.G."/>
            <person name="Elshahawi S."/>
            <person name="Hanora A."/>
            <person name="Schmidt E.W."/>
            <person name="Haygood M.G."/>
            <person name="Posfai J."/>
            <person name="Benner J."/>
            <person name="Madinger C."/>
            <person name="Nove J."/>
            <person name="Anton B."/>
            <person name="Chaudhary K."/>
            <person name="Foster J."/>
            <person name="Holman A."/>
            <person name="Kumar S."/>
            <person name="Lessard P.A."/>
            <person name="Luyten Y.A."/>
            <person name="Slatko B."/>
            <person name="Wood N."/>
            <person name="Wu B."/>
            <person name="Teplitski M."/>
            <person name="Mougous J.D."/>
            <person name="Ward N."/>
            <person name="Eisen J.A."/>
            <person name="Badger J.H."/>
            <person name="Distel D.L."/>
        </authorList>
    </citation>
    <scope>NUCLEOTIDE SEQUENCE [LARGE SCALE GENOMIC DNA]</scope>
    <source>
        <strain evidence="2">ATCC 39867 / T7901</strain>
    </source>
</reference>
<dbReference type="Proteomes" id="UP000009080">
    <property type="component" value="Chromosome"/>
</dbReference>
<keyword evidence="1" id="KW-0449">Lipoprotein</keyword>